<accession>A0A7S0T533</accession>
<evidence type="ECO:0000313" key="2">
    <source>
        <dbReference type="EMBL" id="CAD8725241.1"/>
    </source>
</evidence>
<organism evidence="2">
    <name type="scientific">Erythrolobus madagascarensis</name>
    <dbReference type="NCBI Taxonomy" id="708628"/>
    <lineage>
        <taxon>Eukaryota</taxon>
        <taxon>Rhodophyta</taxon>
        <taxon>Bangiophyceae</taxon>
        <taxon>Porphyridiales</taxon>
        <taxon>Porphyridiaceae</taxon>
        <taxon>Erythrolobus</taxon>
    </lineage>
</organism>
<protein>
    <submittedName>
        <fullName evidence="2">Uncharacterized protein</fullName>
    </submittedName>
</protein>
<feature type="compositionally biased region" description="Basic and acidic residues" evidence="1">
    <location>
        <begin position="45"/>
        <end position="64"/>
    </location>
</feature>
<dbReference type="AlphaFoldDB" id="A0A7S0T533"/>
<evidence type="ECO:0000256" key="1">
    <source>
        <dbReference type="SAM" id="MobiDB-lite"/>
    </source>
</evidence>
<reference evidence="2" key="1">
    <citation type="submission" date="2021-01" db="EMBL/GenBank/DDBJ databases">
        <authorList>
            <person name="Corre E."/>
            <person name="Pelletier E."/>
            <person name="Niang G."/>
            <person name="Scheremetjew M."/>
            <person name="Finn R."/>
            <person name="Kale V."/>
            <person name="Holt S."/>
            <person name="Cochrane G."/>
            <person name="Meng A."/>
            <person name="Brown T."/>
            <person name="Cohen L."/>
        </authorList>
    </citation>
    <scope>NUCLEOTIDE SEQUENCE</scope>
    <source>
        <strain evidence="2">CCMP3276</strain>
    </source>
</reference>
<gene>
    <name evidence="2" type="ORF">EMAD1354_LOCUS1321</name>
</gene>
<feature type="region of interest" description="Disordered" evidence="1">
    <location>
        <begin position="23"/>
        <end position="64"/>
    </location>
</feature>
<feature type="region of interest" description="Disordered" evidence="1">
    <location>
        <begin position="92"/>
        <end position="117"/>
    </location>
</feature>
<sequence length="117" mass="12796">MGGGDGGEHKMELFIDLSRLEAGAVESEKKSRSKTRSPLSSRCAKNREHAPERNSGHLFHRFSEGDQKIRGVLSENGLVASSYRPNVQVTSELQSSSVAMHSPAKPKSSAFEIQKQT</sequence>
<name>A0A7S0T533_9RHOD</name>
<proteinExistence type="predicted"/>
<dbReference type="EMBL" id="HBFE01001962">
    <property type="protein sequence ID" value="CAD8725241.1"/>
    <property type="molecule type" value="Transcribed_RNA"/>
</dbReference>